<dbReference type="Proteomes" id="UP000657574">
    <property type="component" value="Unassembled WGS sequence"/>
</dbReference>
<dbReference type="Gene3D" id="3.40.50.1820">
    <property type="entry name" value="alpha/beta hydrolase"/>
    <property type="match status" value="1"/>
</dbReference>
<organism evidence="3 4">
    <name type="scientific">Streptomyces brasiliensis</name>
    <dbReference type="NCBI Taxonomy" id="1954"/>
    <lineage>
        <taxon>Bacteria</taxon>
        <taxon>Bacillati</taxon>
        <taxon>Actinomycetota</taxon>
        <taxon>Actinomycetes</taxon>
        <taxon>Kitasatosporales</taxon>
        <taxon>Streptomycetaceae</taxon>
        <taxon>Streptomyces</taxon>
    </lineage>
</organism>
<dbReference type="GO" id="GO:0016787">
    <property type="term" value="F:hydrolase activity"/>
    <property type="evidence" value="ECO:0007669"/>
    <property type="project" value="UniProtKB-KW"/>
</dbReference>
<feature type="domain" description="AB hydrolase-1" evidence="2">
    <location>
        <begin position="22"/>
        <end position="255"/>
    </location>
</feature>
<dbReference type="Pfam" id="PF00561">
    <property type="entry name" value="Abhydrolase_1"/>
    <property type="match status" value="1"/>
</dbReference>
<gene>
    <name evidence="3" type="ORF">GCM10010121_018910</name>
</gene>
<protein>
    <submittedName>
        <fullName evidence="3">Hydrolase</fullName>
    </submittedName>
</protein>
<dbReference type="PANTHER" id="PTHR43433">
    <property type="entry name" value="HYDROLASE, ALPHA/BETA FOLD FAMILY PROTEIN"/>
    <property type="match status" value="1"/>
</dbReference>
<sequence length="269" mass="28797">MPFLRSNGIRLSYQRAGRGDETVLLIMGSAAAGHAWDMYQTPALHRAGYATVTFDNRGIAPSDAPPGKYALADLIADTKGLIEALDLAPCRILGTSLGSLIAQELAISEPHLVRSAVLLATRARSDVLRRAQSAADRALLESGVMLPPKYRAVSSVLHMLSPDTLNDEAAVASWLEIFELAGGDVETVAAGQQWIDTDQDRRSELGRITAPCRVITFGDDAVTPPHLGAEVAAAIPNCDLVEIPGCGHLGHLEHPEPVNEAIVEFFDKY</sequence>
<dbReference type="InterPro" id="IPR050471">
    <property type="entry name" value="AB_hydrolase"/>
</dbReference>
<evidence type="ECO:0000259" key="2">
    <source>
        <dbReference type="Pfam" id="PF00561"/>
    </source>
</evidence>
<evidence type="ECO:0000313" key="3">
    <source>
        <dbReference type="EMBL" id="GGJ08802.1"/>
    </source>
</evidence>
<comment type="caution">
    <text evidence="3">The sequence shown here is derived from an EMBL/GenBank/DDBJ whole genome shotgun (WGS) entry which is preliminary data.</text>
</comment>
<dbReference type="InterPro" id="IPR000073">
    <property type="entry name" value="AB_hydrolase_1"/>
</dbReference>
<dbReference type="InterPro" id="IPR000639">
    <property type="entry name" value="Epox_hydrolase-like"/>
</dbReference>
<dbReference type="PANTHER" id="PTHR43433:SF5">
    <property type="entry name" value="AB HYDROLASE-1 DOMAIN-CONTAINING PROTEIN"/>
    <property type="match status" value="1"/>
</dbReference>
<dbReference type="PRINTS" id="PR00412">
    <property type="entry name" value="EPOXHYDRLASE"/>
</dbReference>
<dbReference type="SUPFAM" id="SSF53474">
    <property type="entry name" value="alpha/beta-Hydrolases"/>
    <property type="match status" value="1"/>
</dbReference>
<dbReference type="EMBL" id="BMQA01000004">
    <property type="protein sequence ID" value="GGJ08802.1"/>
    <property type="molecule type" value="Genomic_DNA"/>
</dbReference>
<keyword evidence="3" id="KW-0378">Hydrolase</keyword>
<keyword evidence="4" id="KW-1185">Reference proteome</keyword>
<keyword evidence="1" id="KW-0560">Oxidoreductase</keyword>
<dbReference type="InterPro" id="IPR029058">
    <property type="entry name" value="AB_hydrolase_fold"/>
</dbReference>
<proteinExistence type="predicted"/>
<reference evidence="3" key="1">
    <citation type="journal article" date="2014" name="Int. J. Syst. Evol. Microbiol.">
        <title>Complete genome sequence of Corynebacterium casei LMG S-19264T (=DSM 44701T), isolated from a smear-ripened cheese.</title>
        <authorList>
            <consortium name="US DOE Joint Genome Institute (JGI-PGF)"/>
            <person name="Walter F."/>
            <person name="Albersmeier A."/>
            <person name="Kalinowski J."/>
            <person name="Ruckert C."/>
        </authorList>
    </citation>
    <scope>NUCLEOTIDE SEQUENCE</scope>
    <source>
        <strain evidence="3">JCM 3086</strain>
    </source>
</reference>
<keyword evidence="1" id="KW-0575">Peroxidase</keyword>
<evidence type="ECO:0000313" key="4">
    <source>
        <dbReference type="Proteomes" id="UP000657574"/>
    </source>
</evidence>
<evidence type="ECO:0000256" key="1">
    <source>
        <dbReference type="ARBA" id="ARBA00022559"/>
    </source>
</evidence>
<dbReference type="AlphaFoldDB" id="A0A917KCB2"/>
<accession>A0A917KCB2</accession>
<dbReference type="GO" id="GO:0004601">
    <property type="term" value="F:peroxidase activity"/>
    <property type="evidence" value="ECO:0007669"/>
    <property type="project" value="UniProtKB-KW"/>
</dbReference>
<dbReference type="RefSeq" id="WP_189310612.1">
    <property type="nucleotide sequence ID" value="NZ_BMQA01000004.1"/>
</dbReference>
<name>A0A917KCB2_9ACTN</name>
<reference evidence="3" key="2">
    <citation type="submission" date="2020-09" db="EMBL/GenBank/DDBJ databases">
        <authorList>
            <person name="Sun Q."/>
            <person name="Ohkuma M."/>
        </authorList>
    </citation>
    <scope>NUCLEOTIDE SEQUENCE</scope>
    <source>
        <strain evidence="3">JCM 3086</strain>
    </source>
</reference>